<dbReference type="EC" id="3.5.1.88" evidence="2"/>
<keyword evidence="2 3" id="KW-0378">Hydrolase</keyword>
<dbReference type="Gene3D" id="3.90.45.10">
    <property type="entry name" value="Peptide deformylase"/>
    <property type="match status" value="1"/>
</dbReference>
<dbReference type="GO" id="GO:0042586">
    <property type="term" value="F:peptide deformylase activity"/>
    <property type="evidence" value="ECO:0007669"/>
    <property type="project" value="UniProtKB-UniRule"/>
</dbReference>
<comment type="similarity">
    <text evidence="1 2">Belongs to the polypeptide deformylase family.</text>
</comment>
<evidence type="ECO:0000313" key="4">
    <source>
        <dbReference type="Proteomes" id="UP000269544"/>
    </source>
</evidence>
<dbReference type="NCBIfam" id="TIGR00079">
    <property type="entry name" value="pept_deformyl"/>
    <property type="match status" value="1"/>
</dbReference>
<dbReference type="EMBL" id="LR134523">
    <property type="protein sequence ID" value="VEJ35591.1"/>
    <property type="molecule type" value="Genomic_DNA"/>
</dbReference>
<dbReference type="RefSeq" id="WP_126465371.1">
    <property type="nucleotide sequence ID" value="NZ_LR134523.1"/>
</dbReference>
<dbReference type="PIRSF" id="PIRSF004749">
    <property type="entry name" value="Pep_def"/>
    <property type="match status" value="1"/>
</dbReference>
<dbReference type="GO" id="GO:0006412">
    <property type="term" value="P:translation"/>
    <property type="evidence" value="ECO:0007669"/>
    <property type="project" value="UniProtKB-UniRule"/>
</dbReference>
<feature type="binding site" evidence="2">
    <location>
        <position position="131"/>
    </location>
    <ligand>
        <name>Fe cation</name>
        <dbReference type="ChEBI" id="CHEBI:24875"/>
    </ligand>
</feature>
<dbReference type="NCBIfam" id="NF001159">
    <property type="entry name" value="PRK00150.1-3"/>
    <property type="match status" value="1"/>
</dbReference>
<keyword evidence="2" id="KW-0408">Iron</keyword>
<reference evidence="3 4" key="1">
    <citation type="submission" date="2018-12" db="EMBL/GenBank/DDBJ databases">
        <authorList>
            <consortium name="Pathogen Informatics"/>
        </authorList>
    </citation>
    <scope>NUCLEOTIDE SEQUENCE [LARGE SCALE GENOMIC DNA]</scope>
    <source>
        <strain evidence="3 4">NCTC13079</strain>
    </source>
</reference>
<accession>A0A3S4YVB7</accession>
<dbReference type="KEGG" id="piv:NCTC13079_00768"/>
<keyword evidence="2" id="KW-0479">Metal-binding</keyword>
<comment type="catalytic activity">
    <reaction evidence="2">
        <text>N-terminal N-formyl-L-methionyl-[peptide] + H2O = N-terminal L-methionyl-[peptide] + formate</text>
        <dbReference type="Rhea" id="RHEA:24420"/>
        <dbReference type="Rhea" id="RHEA-COMP:10639"/>
        <dbReference type="Rhea" id="RHEA-COMP:10640"/>
        <dbReference type="ChEBI" id="CHEBI:15377"/>
        <dbReference type="ChEBI" id="CHEBI:15740"/>
        <dbReference type="ChEBI" id="CHEBI:49298"/>
        <dbReference type="ChEBI" id="CHEBI:64731"/>
        <dbReference type="EC" id="3.5.1.88"/>
    </reaction>
</comment>
<dbReference type="PRINTS" id="PR01576">
    <property type="entry name" value="PDEFORMYLASE"/>
</dbReference>
<dbReference type="GO" id="GO:0046872">
    <property type="term" value="F:metal ion binding"/>
    <property type="evidence" value="ECO:0007669"/>
    <property type="project" value="UniProtKB-KW"/>
</dbReference>
<evidence type="ECO:0000256" key="1">
    <source>
        <dbReference type="ARBA" id="ARBA00010759"/>
    </source>
</evidence>
<feature type="binding site" evidence="2">
    <location>
        <position position="89"/>
    </location>
    <ligand>
        <name>Fe cation</name>
        <dbReference type="ChEBI" id="CHEBI:24875"/>
    </ligand>
</feature>
<feature type="binding site" evidence="2">
    <location>
        <position position="135"/>
    </location>
    <ligand>
        <name>Fe cation</name>
        <dbReference type="ChEBI" id="CHEBI:24875"/>
    </ligand>
</feature>
<comment type="function">
    <text evidence="2">Removes the formyl group from the N-terminal Met of newly synthesized proteins. Requires at least a dipeptide for an efficient rate of reaction. N-terminal L-methionine is a prerequisite for activity but the enzyme has broad specificity at other positions.</text>
</comment>
<dbReference type="AlphaFoldDB" id="A0A3S4YVB7"/>
<protein>
    <recommendedName>
        <fullName evidence="2">Peptide deformylase</fullName>
        <shortName evidence="2">PDF</shortName>
        <ecNumber evidence="2">3.5.1.88</ecNumber>
    </recommendedName>
    <alternativeName>
        <fullName evidence="2">Polypeptide deformylase</fullName>
    </alternativeName>
</protein>
<keyword evidence="2" id="KW-0648">Protein biosynthesis</keyword>
<feature type="active site" evidence="2">
    <location>
        <position position="132"/>
    </location>
</feature>
<proteinExistence type="inferred from homology"/>
<dbReference type="Proteomes" id="UP000269544">
    <property type="component" value="Chromosome"/>
</dbReference>
<dbReference type="Pfam" id="PF01327">
    <property type="entry name" value="Pep_deformylase"/>
    <property type="match status" value="1"/>
</dbReference>
<sequence>MAKLQIRTDGDPILRKKSRAVEQFDDALHTLIEDMYETMYATEGVGLAAVQIGKLKRLLVIDDYEGHKLVLINPEVVEKSGAESGIEACLSVPERAGEVERATHIVVSYKDARGEARTLEADAFLARIVQHEMDHLEGILFTDRAEEMYVLEPKEEKKAEAK</sequence>
<keyword evidence="4" id="KW-1185">Reference proteome</keyword>
<organism evidence="3 4">
    <name type="scientific">Aedoeadaptatus ivorii</name>
    <dbReference type="NCBI Taxonomy" id="54006"/>
    <lineage>
        <taxon>Bacteria</taxon>
        <taxon>Bacillati</taxon>
        <taxon>Bacillota</taxon>
        <taxon>Tissierellia</taxon>
        <taxon>Tissierellales</taxon>
        <taxon>Peptoniphilaceae</taxon>
        <taxon>Aedoeadaptatus</taxon>
    </lineage>
</organism>
<dbReference type="CDD" id="cd00487">
    <property type="entry name" value="Pep_deformylase"/>
    <property type="match status" value="1"/>
</dbReference>
<comment type="cofactor">
    <cofactor evidence="2">
        <name>Fe(2+)</name>
        <dbReference type="ChEBI" id="CHEBI:29033"/>
    </cofactor>
    <text evidence="2">Binds 1 Fe(2+) ion.</text>
</comment>
<dbReference type="PANTHER" id="PTHR10458">
    <property type="entry name" value="PEPTIDE DEFORMYLASE"/>
    <property type="match status" value="1"/>
</dbReference>
<evidence type="ECO:0000313" key="3">
    <source>
        <dbReference type="EMBL" id="VEJ35591.1"/>
    </source>
</evidence>
<dbReference type="PANTHER" id="PTHR10458:SF22">
    <property type="entry name" value="PEPTIDE DEFORMYLASE"/>
    <property type="match status" value="1"/>
</dbReference>
<name>A0A3S4YVB7_9FIRM</name>
<dbReference type="InterPro" id="IPR023635">
    <property type="entry name" value="Peptide_deformylase"/>
</dbReference>
<dbReference type="InterPro" id="IPR036821">
    <property type="entry name" value="Peptide_deformylase_sf"/>
</dbReference>
<evidence type="ECO:0000256" key="2">
    <source>
        <dbReference type="HAMAP-Rule" id="MF_00163"/>
    </source>
</evidence>
<gene>
    <name evidence="2 3" type="primary">def</name>
    <name evidence="3" type="ORF">NCTC13079_00768</name>
</gene>
<dbReference type="HAMAP" id="MF_00163">
    <property type="entry name" value="Pep_deformylase"/>
    <property type="match status" value="1"/>
</dbReference>
<dbReference type="OrthoDB" id="9784988at2"/>
<dbReference type="SUPFAM" id="SSF56420">
    <property type="entry name" value="Peptide deformylase"/>
    <property type="match status" value="1"/>
</dbReference>